<gene>
    <name evidence="1" type="ORF">AWB80_01343</name>
</gene>
<dbReference type="Proteomes" id="UP000054911">
    <property type="component" value="Unassembled WGS sequence"/>
</dbReference>
<dbReference type="AlphaFoldDB" id="A0A157ZV19"/>
<comment type="caution">
    <text evidence="1">The sequence shown here is derived from an EMBL/GenBank/DDBJ whole genome shotgun (WGS) entry which is preliminary data.</text>
</comment>
<evidence type="ECO:0000313" key="1">
    <source>
        <dbReference type="EMBL" id="SAK49404.1"/>
    </source>
</evidence>
<organism evidence="1 2">
    <name type="scientific">Caballeronia pedi</name>
    <dbReference type="NCBI Taxonomy" id="1777141"/>
    <lineage>
        <taxon>Bacteria</taxon>
        <taxon>Pseudomonadati</taxon>
        <taxon>Pseudomonadota</taxon>
        <taxon>Betaproteobacteria</taxon>
        <taxon>Burkholderiales</taxon>
        <taxon>Burkholderiaceae</taxon>
        <taxon>Caballeronia</taxon>
    </lineage>
</organism>
<dbReference type="STRING" id="1777141.AWB80_01343"/>
<dbReference type="EMBL" id="FCOE02000003">
    <property type="protein sequence ID" value="SAK49404.1"/>
    <property type="molecule type" value="Genomic_DNA"/>
</dbReference>
<name>A0A157ZV19_9BURK</name>
<sequence length="61" mass="7079">MQPLHSFSGNRKPPVFDGDFYALSRVEARLFNPPSSELHPWKMRWLGAQMRWLVPVALESP</sequence>
<proteinExistence type="predicted"/>
<evidence type="ECO:0000313" key="2">
    <source>
        <dbReference type="Proteomes" id="UP000054911"/>
    </source>
</evidence>
<accession>A0A157ZV19</accession>
<protein>
    <submittedName>
        <fullName evidence="1">Uncharacterized protein</fullName>
    </submittedName>
</protein>
<keyword evidence="2" id="KW-1185">Reference proteome</keyword>
<reference evidence="1" key="1">
    <citation type="submission" date="2016-01" db="EMBL/GenBank/DDBJ databases">
        <authorList>
            <person name="Peeters C."/>
        </authorList>
    </citation>
    <scope>NUCLEOTIDE SEQUENCE [LARGE SCALE GENOMIC DNA]</scope>
    <source>
        <strain evidence="1">LMG 29323</strain>
    </source>
</reference>